<accession>A0A8J1XN90</accession>
<evidence type="ECO:0000313" key="2">
    <source>
        <dbReference type="Proteomes" id="UP000749559"/>
    </source>
</evidence>
<organism evidence="1 2">
    <name type="scientific">Owenia fusiformis</name>
    <name type="common">Polychaete worm</name>
    <dbReference type="NCBI Taxonomy" id="6347"/>
    <lineage>
        <taxon>Eukaryota</taxon>
        <taxon>Metazoa</taxon>
        <taxon>Spiralia</taxon>
        <taxon>Lophotrochozoa</taxon>
        <taxon>Annelida</taxon>
        <taxon>Polychaeta</taxon>
        <taxon>Sedentaria</taxon>
        <taxon>Canalipalpata</taxon>
        <taxon>Sabellida</taxon>
        <taxon>Oweniida</taxon>
        <taxon>Oweniidae</taxon>
        <taxon>Owenia</taxon>
    </lineage>
</organism>
<gene>
    <name evidence="1" type="ORF">OFUS_LOCUS5303</name>
</gene>
<proteinExistence type="predicted"/>
<dbReference type="AlphaFoldDB" id="A0A8J1XN90"/>
<keyword evidence="2" id="KW-1185">Reference proteome</keyword>
<protein>
    <submittedName>
        <fullName evidence="1">Uncharacterized protein</fullName>
    </submittedName>
</protein>
<dbReference type="EMBL" id="CAIIXF020000002">
    <property type="protein sequence ID" value="CAH1778375.1"/>
    <property type="molecule type" value="Genomic_DNA"/>
</dbReference>
<comment type="caution">
    <text evidence="1">The sequence shown here is derived from an EMBL/GenBank/DDBJ whole genome shotgun (WGS) entry which is preliminary data.</text>
</comment>
<evidence type="ECO:0000313" key="1">
    <source>
        <dbReference type="EMBL" id="CAH1778375.1"/>
    </source>
</evidence>
<dbReference type="Proteomes" id="UP000749559">
    <property type="component" value="Unassembled WGS sequence"/>
</dbReference>
<sequence>MKWEDMPRSGRYGRRYGGSGYGILQLFCQIEIIFLMIFNDMENGVKSPSMLIRVSNETHCHVLPSDVVSDVVSMQSFPRIVYTGGFLSSMDLRMSLYIVVN</sequence>
<reference evidence="1" key="1">
    <citation type="submission" date="2022-03" db="EMBL/GenBank/DDBJ databases">
        <authorList>
            <person name="Martin C."/>
        </authorList>
    </citation>
    <scope>NUCLEOTIDE SEQUENCE</scope>
</reference>
<name>A0A8J1XN90_OWEFU</name>